<protein>
    <recommendedName>
        <fullName evidence="8">Probable membrane transporter protein</fullName>
    </recommendedName>
</protein>
<evidence type="ECO:0000256" key="8">
    <source>
        <dbReference type="RuleBase" id="RU363041"/>
    </source>
</evidence>
<accession>A0A060QGG2</accession>
<evidence type="ECO:0000256" key="6">
    <source>
        <dbReference type="ARBA" id="ARBA00022989"/>
    </source>
</evidence>
<evidence type="ECO:0000256" key="4">
    <source>
        <dbReference type="ARBA" id="ARBA00022475"/>
    </source>
</evidence>
<feature type="transmembrane region" description="Helical" evidence="8">
    <location>
        <begin position="12"/>
        <end position="44"/>
    </location>
</feature>
<comment type="subcellular location">
    <subcellularLocation>
        <location evidence="1 8">Cell membrane</location>
        <topology evidence="1 8">Multi-pass membrane protein</topology>
    </subcellularLocation>
</comment>
<dbReference type="Pfam" id="PF01925">
    <property type="entry name" value="TauE"/>
    <property type="match status" value="1"/>
</dbReference>
<dbReference type="PANTHER" id="PTHR30269:SF38">
    <property type="entry name" value="SULFITE EXPORTER TAUE_SAFE"/>
    <property type="match status" value="1"/>
</dbReference>
<proteinExistence type="inferred from homology"/>
<gene>
    <name evidence="9" type="ORF">ASAP_2149</name>
</gene>
<evidence type="ECO:0000256" key="2">
    <source>
        <dbReference type="ARBA" id="ARBA00009142"/>
    </source>
</evidence>
<feature type="transmembrane region" description="Helical" evidence="8">
    <location>
        <begin position="206"/>
        <end position="227"/>
    </location>
</feature>
<evidence type="ECO:0000256" key="3">
    <source>
        <dbReference type="ARBA" id="ARBA00022448"/>
    </source>
</evidence>
<evidence type="ECO:0000256" key="5">
    <source>
        <dbReference type="ARBA" id="ARBA00022692"/>
    </source>
</evidence>
<dbReference type="PANTHER" id="PTHR30269">
    <property type="entry name" value="TRANSMEMBRANE PROTEIN YFCA"/>
    <property type="match status" value="1"/>
</dbReference>
<keyword evidence="6 8" id="KW-1133">Transmembrane helix</keyword>
<keyword evidence="3" id="KW-0813">Transport</keyword>
<evidence type="ECO:0000256" key="7">
    <source>
        <dbReference type="ARBA" id="ARBA00023136"/>
    </source>
</evidence>
<evidence type="ECO:0000256" key="1">
    <source>
        <dbReference type="ARBA" id="ARBA00004651"/>
    </source>
</evidence>
<keyword evidence="7 8" id="KW-0472">Membrane</keyword>
<dbReference type="InterPro" id="IPR052017">
    <property type="entry name" value="TSUP"/>
</dbReference>
<feature type="transmembrane region" description="Helical" evidence="8">
    <location>
        <begin position="83"/>
        <end position="102"/>
    </location>
</feature>
<reference evidence="9 10" key="1">
    <citation type="journal article" date="2014" name="Genome Biol. Evol.">
        <title>Acetic acid bacteria genomes reveal functional traits for adaptation to life in insect guts.</title>
        <authorList>
            <person name="Chouaia B."/>
            <person name="Gaiarsa S."/>
            <person name="Crotti E."/>
            <person name="Comandatore F."/>
            <person name="Degli Esposti M."/>
            <person name="Ricci I."/>
            <person name="Alma A."/>
            <person name="Favia G."/>
            <person name="Bandi C."/>
            <person name="Daffonchio D."/>
        </authorList>
    </citation>
    <scope>NUCLEOTIDE SEQUENCE [LARGE SCALE GENOMIC DNA]</scope>
    <source>
        <strain evidence="9 10">SF2.1</strain>
    </source>
</reference>
<keyword evidence="5 8" id="KW-0812">Transmembrane</keyword>
<name>A0A060QGG2_9PROT</name>
<feature type="transmembrane region" description="Helical" evidence="8">
    <location>
        <begin position="141"/>
        <end position="163"/>
    </location>
</feature>
<dbReference type="InterPro" id="IPR002781">
    <property type="entry name" value="TM_pro_TauE-like"/>
</dbReference>
<dbReference type="GO" id="GO:0005886">
    <property type="term" value="C:plasma membrane"/>
    <property type="evidence" value="ECO:0007669"/>
    <property type="project" value="UniProtKB-SubCell"/>
</dbReference>
<dbReference type="eggNOG" id="COG0730">
    <property type="taxonomic scope" value="Bacteria"/>
</dbReference>
<feature type="transmembrane region" description="Helical" evidence="8">
    <location>
        <begin position="239"/>
        <end position="256"/>
    </location>
</feature>
<dbReference type="EMBL" id="CBLX010000013">
    <property type="protein sequence ID" value="CDG40194.1"/>
    <property type="molecule type" value="Genomic_DNA"/>
</dbReference>
<dbReference type="AlphaFoldDB" id="A0A060QGG2"/>
<feature type="transmembrane region" description="Helical" evidence="8">
    <location>
        <begin position="109"/>
        <end position="126"/>
    </location>
</feature>
<dbReference type="RefSeq" id="WP_051395897.1">
    <property type="nucleotide sequence ID" value="NZ_CBLX010000013.1"/>
</dbReference>
<comment type="caution">
    <text evidence="9">The sequence shown here is derived from an EMBL/GenBank/DDBJ whole genome shotgun (WGS) entry which is preliminary data.</text>
</comment>
<evidence type="ECO:0000313" key="9">
    <source>
        <dbReference type="EMBL" id="CDG40194.1"/>
    </source>
</evidence>
<keyword evidence="4 8" id="KW-1003">Cell membrane</keyword>
<reference evidence="9 10" key="2">
    <citation type="journal article" date="2014" name="PLoS ONE">
        <title>Evolution of mitochondria reconstructed from the energy metabolism of living bacteria.</title>
        <authorList>
            <person name="Degli Esposti M."/>
            <person name="Chouaia B."/>
            <person name="Comandatore F."/>
            <person name="Crotti E."/>
            <person name="Sassera D."/>
            <person name="Lievens P.M."/>
            <person name="Daffonchio D."/>
            <person name="Bandi C."/>
        </authorList>
    </citation>
    <scope>NUCLEOTIDE SEQUENCE [LARGE SCALE GENOMIC DNA]</scope>
    <source>
        <strain evidence="9 10">SF2.1</strain>
    </source>
</reference>
<sequence>MLLAGAPCGSGFPAMMVFLLLFCLSCAAFTISSVAGGGAGLVIMPVLGLVLATPKIPAALSIGTMCSTVGRIVTFWQVINWRVVLFFTPAALPAAALGVFCLRLMPPVYLELILGLFLSGNVFLPLRRSPPAETDQRQWRYLPAIGFAAGFVSGFTGATGLLFNRFYQKLGLQKQALIATRAANEVLLHAIKLVLYAQFGLFDRGVFLAGVCVGAAALAAIKVTQWVLPLLTHAQFCRIGHAAAAVAGVLMLSGAARQIVQKDAMSLSYGRAHGETELAMTWRSHRLALEFERPLELEVKHRVASVIDPQTGRSGARLTVLHLAANRGLFITRRGLHGDHEYGFHHGRHRQDA</sequence>
<comment type="similarity">
    <text evidence="2 8">Belongs to the 4-toluene sulfonate uptake permease (TSUP) (TC 2.A.102) family.</text>
</comment>
<evidence type="ECO:0000313" key="10">
    <source>
        <dbReference type="Proteomes" id="UP000027583"/>
    </source>
</evidence>
<dbReference type="Proteomes" id="UP000027583">
    <property type="component" value="Unassembled WGS sequence"/>
</dbReference>
<organism evidence="9 10">
    <name type="scientific">Asaia bogorensis</name>
    <dbReference type="NCBI Taxonomy" id="91915"/>
    <lineage>
        <taxon>Bacteria</taxon>
        <taxon>Pseudomonadati</taxon>
        <taxon>Pseudomonadota</taxon>
        <taxon>Alphaproteobacteria</taxon>
        <taxon>Acetobacterales</taxon>
        <taxon>Acetobacteraceae</taxon>
        <taxon>Asaia</taxon>
    </lineage>
</organism>